<evidence type="ECO:0000313" key="2">
    <source>
        <dbReference type="Proteomes" id="UP001177023"/>
    </source>
</evidence>
<gene>
    <name evidence="1" type="ORF">MSPICULIGERA_LOCUS16914</name>
</gene>
<sequence length="105" mass="11435">MPPSPEPPRADSVAWKKRRMDRSIGHLTFLTSIARLSVNDEVGPIRASRPPTGANVEPVIRPPTPMPPGCGQANTYVVSIPHPQKKDEYDHAMTTEEKAGPSGQK</sequence>
<keyword evidence="2" id="KW-1185">Reference proteome</keyword>
<reference evidence="1" key="1">
    <citation type="submission" date="2023-06" db="EMBL/GenBank/DDBJ databases">
        <authorList>
            <person name="Delattre M."/>
        </authorList>
    </citation>
    <scope>NUCLEOTIDE SEQUENCE</scope>
    <source>
        <strain evidence="1">AF72</strain>
    </source>
</reference>
<name>A0AA36G7M1_9BILA</name>
<proteinExistence type="predicted"/>
<dbReference type="Proteomes" id="UP001177023">
    <property type="component" value="Unassembled WGS sequence"/>
</dbReference>
<dbReference type="EMBL" id="CATQJA010002654">
    <property type="protein sequence ID" value="CAJ0578671.1"/>
    <property type="molecule type" value="Genomic_DNA"/>
</dbReference>
<accession>A0AA36G7M1</accession>
<evidence type="ECO:0000313" key="1">
    <source>
        <dbReference type="EMBL" id="CAJ0578671.1"/>
    </source>
</evidence>
<protein>
    <submittedName>
        <fullName evidence="1">Uncharacterized protein</fullName>
    </submittedName>
</protein>
<feature type="non-terminal residue" evidence="1">
    <location>
        <position position="105"/>
    </location>
</feature>
<comment type="caution">
    <text evidence="1">The sequence shown here is derived from an EMBL/GenBank/DDBJ whole genome shotgun (WGS) entry which is preliminary data.</text>
</comment>
<dbReference type="AlphaFoldDB" id="A0AA36G7M1"/>
<organism evidence="1 2">
    <name type="scientific">Mesorhabditis spiculigera</name>
    <dbReference type="NCBI Taxonomy" id="96644"/>
    <lineage>
        <taxon>Eukaryota</taxon>
        <taxon>Metazoa</taxon>
        <taxon>Ecdysozoa</taxon>
        <taxon>Nematoda</taxon>
        <taxon>Chromadorea</taxon>
        <taxon>Rhabditida</taxon>
        <taxon>Rhabditina</taxon>
        <taxon>Rhabditomorpha</taxon>
        <taxon>Rhabditoidea</taxon>
        <taxon>Rhabditidae</taxon>
        <taxon>Mesorhabditinae</taxon>
        <taxon>Mesorhabditis</taxon>
    </lineage>
</organism>